<feature type="non-terminal residue" evidence="1">
    <location>
        <position position="1"/>
    </location>
</feature>
<dbReference type="EMBL" id="HACM01005920">
    <property type="protein sequence ID" value="CRZ06362.1"/>
    <property type="molecule type" value="Transcribed_RNA"/>
</dbReference>
<organism evidence="1">
    <name type="scientific">Spongospora subterranea</name>
    <dbReference type="NCBI Taxonomy" id="70186"/>
    <lineage>
        <taxon>Eukaryota</taxon>
        <taxon>Sar</taxon>
        <taxon>Rhizaria</taxon>
        <taxon>Endomyxa</taxon>
        <taxon>Phytomyxea</taxon>
        <taxon>Plasmodiophorida</taxon>
        <taxon>Plasmodiophoridae</taxon>
        <taxon>Spongospora</taxon>
    </lineage>
</organism>
<dbReference type="AlphaFoldDB" id="A0A0H5QXB1"/>
<reference evidence="1" key="1">
    <citation type="submission" date="2015-04" db="EMBL/GenBank/DDBJ databases">
        <title>The genome sequence of the plant pathogenic Rhizarian Plasmodiophora brassicae reveals insights in its biotrophic life cycle and the origin of chitin synthesis.</title>
        <authorList>
            <person name="Schwelm A."/>
            <person name="Fogelqvist J."/>
            <person name="Knaust A."/>
            <person name="Julke S."/>
            <person name="Lilja T."/>
            <person name="Dhandapani V."/>
            <person name="Bonilla-Rosso G."/>
            <person name="Karlsson M."/>
            <person name="Shevchenko A."/>
            <person name="Choi S.R."/>
            <person name="Kim H.G."/>
            <person name="Park J.Y."/>
            <person name="Lim Y.P."/>
            <person name="Ludwig-Muller J."/>
            <person name="Dixelius C."/>
        </authorList>
    </citation>
    <scope>NUCLEOTIDE SEQUENCE</scope>
    <source>
        <tissue evidence="1">Potato root galls</tissue>
    </source>
</reference>
<sequence>PIWTFQIRMTMMTSASSEPGRSSQISTLLNRLVKSLCGEGSDLDANLALSARLLCSRIEPRLPLDNVHLQQMISAMRKATSKMVVFLHCSFCVWYFPANISVKDVFCKATAYMLV</sequence>
<protein>
    <submittedName>
        <fullName evidence="1">Uncharacterized protein</fullName>
    </submittedName>
</protein>
<proteinExistence type="predicted"/>
<accession>A0A0H5QXB1</accession>
<name>A0A0H5QXB1_9EUKA</name>
<evidence type="ECO:0000313" key="1">
    <source>
        <dbReference type="EMBL" id="CRZ06362.1"/>
    </source>
</evidence>